<gene>
    <name evidence="2" type="ORF">GGD89_000204</name>
</gene>
<protein>
    <submittedName>
        <fullName evidence="2">Uncharacterized protein</fullName>
    </submittedName>
</protein>
<organism evidence="2 3">
    <name type="scientific">Roseospira visakhapatnamensis</name>
    <dbReference type="NCBI Taxonomy" id="390880"/>
    <lineage>
        <taxon>Bacteria</taxon>
        <taxon>Pseudomonadati</taxon>
        <taxon>Pseudomonadota</taxon>
        <taxon>Alphaproteobacteria</taxon>
        <taxon>Rhodospirillales</taxon>
        <taxon>Rhodospirillaceae</taxon>
        <taxon>Roseospira</taxon>
    </lineage>
</organism>
<keyword evidence="1" id="KW-0812">Transmembrane</keyword>
<dbReference type="RefSeq" id="WP_221238259.1">
    <property type="nucleotide sequence ID" value="NZ_JACIGK010000001.1"/>
</dbReference>
<feature type="transmembrane region" description="Helical" evidence="1">
    <location>
        <begin position="31"/>
        <end position="52"/>
    </location>
</feature>
<evidence type="ECO:0000256" key="1">
    <source>
        <dbReference type="SAM" id="Phobius"/>
    </source>
</evidence>
<name>A0A7W6RB43_9PROT</name>
<evidence type="ECO:0000313" key="3">
    <source>
        <dbReference type="Proteomes" id="UP000554286"/>
    </source>
</evidence>
<keyword evidence="1" id="KW-0472">Membrane</keyword>
<keyword evidence="1" id="KW-1133">Transmembrane helix</keyword>
<proteinExistence type="predicted"/>
<accession>A0A7W6RB43</accession>
<keyword evidence="3" id="KW-1185">Reference proteome</keyword>
<evidence type="ECO:0000313" key="2">
    <source>
        <dbReference type="EMBL" id="MBB4264598.1"/>
    </source>
</evidence>
<comment type="caution">
    <text evidence="2">The sequence shown here is derived from an EMBL/GenBank/DDBJ whole genome shotgun (WGS) entry which is preliminary data.</text>
</comment>
<sequence>MPLLSTPFLVTGYVGLCAILGIIGRRRKMGGWGYFFASLVLTPVIGALLVAVSDPRRDWTRDKVRSCDCGRDL</sequence>
<dbReference type="EMBL" id="JACIGK010000001">
    <property type="protein sequence ID" value="MBB4264598.1"/>
    <property type="molecule type" value="Genomic_DNA"/>
</dbReference>
<reference evidence="2 3" key="1">
    <citation type="submission" date="2020-08" db="EMBL/GenBank/DDBJ databases">
        <title>Genome sequencing of Purple Non-Sulfur Bacteria from various extreme environments.</title>
        <authorList>
            <person name="Mayer M."/>
        </authorList>
    </citation>
    <scope>NUCLEOTIDE SEQUENCE [LARGE SCALE GENOMIC DNA]</scope>
    <source>
        <strain evidence="2 3">JA131</strain>
    </source>
</reference>
<feature type="transmembrane region" description="Helical" evidence="1">
    <location>
        <begin position="6"/>
        <end position="24"/>
    </location>
</feature>
<dbReference type="Proteomes" id="UP000554286">
    <property type="component" value="Unassembled WGS sequence"/>
</dbReference>
<dbReference type="AlphaFoldDB" id="A0A7W6RB43"/>